<feature type="transmembrane region" description="Helical" evidence="2">
    <location>
        <begin position="7"/>
        <end position="24"/>
    </location>
</feature>
<evidence type="ECO:0008006" key="5">
    <source>
        <dbReference type="Google" id="ProtNLM"/>
    </source>
</evidence>
<keyword evidence="2" id="KW-0472">Membrane</keyword>
<proteinExistence type="predicted"/>
<reference evidence="3 4" key="1">
    <citation type="submission" date="2018-11" db="EMBL/GenBank/DDBJ databases">
        <title>Complete genome sequencing of the Actinobacteria Serinibacter sp. K3-2.</title>
        <authorList>
            <person name="Rakitin A.L."/>
            <person name="Beletsky A.V."/>
            <person name="Mardanov A.V."/>
            <person name="Ravin N.V."/>
            <person name="Gromova A.S."/>
            <person name="Filippova S.N."/>
            <person name="Gal'Chenko V.F."/>
        </authorList>
    </citation>
    <scope>NUCLEOTIDE SEQUENCE [LARGE SCALE GENOMIC DNA]</scope>
    <source>
        <strain evidence="3 4">K3-2</strain>
    </source>
</reference>
<organism evidence="3 4">
    <name type="scientific">Serinibacter arcticus</name>
    <dbReference type="NCBI Taxonomy" id="1655435"/>
    <lineage>
        <taxon>Bacteria</taxon>
        <taxon>Bacillati</taxon>
        <taxon>Actinomycetota</taxon>
        <taxon>Actinomycetes</taxon>
        <taxon>Micrococcales</taxon>
        <taxon>Beutenbergiaceae</taxon>
        <taxon>Serinibacter</taxon>
    </lineage>
</organism>
<sequence>MPLLRYSLLRVVVLLASFGLFWLIGMRGWPWLIVSVIVAGAVSFLTMRTQRDAAVGSLTSRAEAVDAPVRGDDEDVEDRALDEAERAERARDERARDDDGAAPPRV</sequence>
<dbReference type="AlphaFoldDB" id="A0A4Z1E569"/>
<dbReference type="RefSeq" id="WP_158292551.1">
    <property type="nucleotide sequence ID" value="NZ_RHPJ01000001.1"/>
</dbReference>
<accession>A0A4Z1E569</accession>
<name>A0A4Z1E569_9MICO</name>
<keyword evidence="2" id="KW-1133">Transmembrane helix</keyword>
<feature type="compositionally biased region" description="Basic and acidic residues" evidence="1">
    <location>
        <begin position="78"/>
        <end position="99"/>
    </location>
</feature>
<dbReference type="EMBL" id="RHPJ01000001">
    <property type="protein sequence ID" value="TGO06440.1"/>
    <property type="molecule type" value="Genomic_DNA"/>
</dbReference>
<keyword evidence="2" id="KW-0812">Transmembrane</keyword>
<keyword evidence="4" id="KW-1185">Reference proteome</keyword>
<comment type="caution">
    <text evidence="3">The sequence shown here is derived from an EMBL/GenBank/DDBJ whole genome shotgun (WGS) entry which is preliminary data.</text>
</comment>
<evidence type="ECO:0000313" key="3">
    <source>
        <dbReference type="EMBL" id="TGO06440.1"/>
    </source>
</evidence>
<dbReference type="OrthoDB" id="4284031at2"/>
<gene>
    <name evidence="3" type="ORF">SERN_0632</name>
</gene>
<feature type="transmembrane region" description="Helical" evidence="2">
    <location>
        <begin position="30"/>
        <end position="47"/>
    </location>
</feature>
<dbReference type="Proteomes" id="UP000297318">
    <property type="component" value="Unassembled WGS sequence"/>
</dbReference>
<evidence type="ECO:0000313" key="4">
    <source>
        <dbReference type="Proteomes" id="UP000297318"/>
    </source>
</evidence>
<evidence type="ECO:0000256" key="1">
    <source>
        <dbReference type="SAM" id="MobiDB-lite"/>
    </source>
</evidence>
<evidence type="ECO:0000256" key="2">
    <source>
        <dbReference type="SAM" id="Phobius"/>
    </source>
</evidence>
<protein>
    <recommendedName>
        <fullName evidence="5">DUF4229 domain-containing protein</fullName>
    </recommendedName>
</protein>
<feature type="region of interest" description="Disordered" evidence="1">
    <location>
        <begin position="59"/>
        <end position="106"/>
    </location>
</feature>